<dbReference type="Gene3D" id="2.60.120.10">
    <property type="entry name" value="Jelly Rolls"/>
    <property type="match status" value="1"/>
</dbReference>
<feature type="compositionally biased region" description="Low complexity" evidence="23">
    <location>
        <begin position="139"/>
        <end position="157"/>
    </location>
</feature>
<comment type="subcellular location">
    <subcellularLocation>
        <location evidence="1">Cell membrane</location>
        <topology evidence="1">Multi-pass membrane protein</topology>
    </subcellularLocation>
</comment>
<keyword evidence="3" id="KW-0813">Transport</keyword>
<dbReference type="GO" id="GO:0030425">
    <property type="term" value="C:dendrite"/>
    <property type="evidence" value="ECO:0007669"/>
    <property type="project" value="TreeGrafter"/>
</dbReference>
<evidence type="ECO:0000256" key="12">
    <source>
        <dbReference type="ARBA" id="ARBA00022958"/>
    </source>
</evidence>
<dbReference type="InterPro" id="IPR014710">
    <property type="entry name" value="RmlC-like_jellyroll"/>
</dbReference>
<dbReference type="PROSITE" id="PS00888">
    <property type="entry name" value="CNMP_BINDING_1"/>
    <property type="match status" value="1"/>
</dbReference>
<keyword evidence="5" id="KW-1003">Cell membrane</keyword>
<dbReference type="PRINTS" id="PR01463">
    <property type="entry name" value="EAGCHANLFMLY"/>
</dbReference>
<organism evidence="26 27">
    <name type="scientific">Astatotilapia calliptera</name>
    <name type="common">Eastern happy</name>
    <name type="synonym">Chromis callipterus</name>
    <dbReference type="NCBI Taxonomy" id="8154"/>
    <lineage>
        <taxon>Eukaryota</taxon>
        <taxon>Metazoa</taxon>
        <taxon>Chordata</taxon>
        <taxon>Craniata</taxon>
        <taxon>Vertebrata</taxon>
        <taxon>Euteleostomi</taxon>
        <taxon>Actinopterygii</taxon>
        <taxon>Neopterygii</taxon>
        <taxon>Teleostei</taxon>
        <taxon>Neoteleostei</taxon>
        <taxon>Acanthomorphata</taxon>
        <taxon>Ovalentaria</taxon>
        <taxon>Cichlomorphae</taxon>
        <taxon>Cichliformes</taxon>
        <taxon>Cichlidae</taxon>
        <taxon>African cichlids</taxon>
        <taxon>Pseudocrenilabrinae</taxon>
        <taxon>Haplochromini</taxon>
        <taxon>Astatotilapia</taxon>
    </lineage>
</organism>
<reference evidence="26" key="3">
    <citation type="submission" date="2025-08" db="UniProtKB">
        <authorList>
            <consortium name="Ensembl"/>
        </authorList>
    </citation>
    <scope>IDENTIFICATION</scope>
</reference>
<feature type="domain" description="Cyclic nucleotide-binding" evidence="25">
    <location>
        <begin position="724"/>
        <end position="830"/>
    </location>
</feature>
<keyword evidence="15" id="KW-0406">Ion transport</keyword>
<dbReference type="GO" id="GO:0098855">
    <property type="term" value="C:HCN channel complex"/>
    <property type="evidence" value="ECO:0007669"/>
    <property type="project" value="TreeGrafter"/>
</dbReference>
<evidence type="ECO:0000256" key="3">
    <source>
        <dbReference type="ARBA" id="ARBA00022448"/>
    </source>
</evidence>
<dbReference type="SUPFAM" id="SSF51206">
    <property type="entry name" value="cAMP-binding domain-like"/>
    <property type="match status" value="1"/>
</dbReference>
<keyword evidence="4" id="KW-0894">Sodium channel</keyword>
<comment type="catalytic activity">
    <reaction evidence="22">
        <text>Na(+)(in) = Na(+)(out)</text>
        <dbReference type="Rhea" id="RHEA:34963"/>
        <dbReference type="ChEBI" id="CHEBI:29101"/>
    </reaction>
</comment>
<dbReference type="Pfam" id="PF00520">
    <property type="entry name" value="Ion_trans"/>
    <property type="match status" value="1"/>
</dbReference>
<feature type="transmembrane region" description="Helical" evidence="24">
    <location>
        <begin position="593"/>
        <end position="611"/>
    </location>
</feature>
<dbReference type="AlphaFoldDB" id="A0A3P8NET7"/>
<dbReference type="GO" id="GO:0003254">
    <property type="term" value="P:regulation of membrane depolarization"/>
    <property type="evidence" value="ECO:0007669"/>
    <property type="project" value="TreeGrafter"/>
</dbReference>
<evidence type="ECO:0000256" key="23">
    <source>
        <dbReference type="SAM" id="MobiDB-lite"/>
    </source>
</evidence>
<evidence type="ECO:0000256" key="11">
    <source>
        <dbReference type="ARBA" id="ARBA00022882"/>
    </source>
</evidence>
<dbReference type="Gene3D" id="1.10.287.630">
    <property type="entry name" value="Helix hairpin bin"/>
    <property type="match status" value="1"/>
</dbReference>
<dbReference type="PROSITE" id="PS50042">
    <property type="entry name" value="CNMP_BINDING_3"/>
    <property type="match status" value="1"/>
</dbReference>
<evidence type="ECO:0000256" key="6">
    <source>
        <dbReference type="ARBA" id="ARBA00022538"/>
    </source>
</evidence>
<dbReference type="InterPro" id="IPR051413">
    <property type="entry name" value="K/Na_HCN_channel"/>
</dbReference>
<feature type="compositionally biased region" description="Polar residues" evidence="23">
    <location>
        <begin position="246"/>
        <end position="255"/>
    </location>
</feature>
<dbReference type="Ensembl" id="ENSACLT00000003373.2">
    <property type="protein sequence ID" value="ENSACLP00000003296.2"/>
    <property type="gene ID" value="ENSACLG00000002245.2"/>
</dbReference>
<dbReference type="GO" id="GO:0005249">
    <property type="term" value="F:voltage-gated potassium channel activity"/>
    <property type="evidence" value="ECO:0007669"/>
    <property type="project" value="InterPro"/>
</dbReference>
<evidence type="ECO:0000256" key="13">
    <source>
        <dbReference type="ARBA" id="ARBA00022989"/>
    </source>
</evidence>
<evidence type="ECO:0000256" key="7">
    <source>
        <dbReference type="ARBA" id="ARBA00022566"/>
    </source>
</evidence>
<name>A0A3P8NET7_ASTCA</name>
<feature type="compositionally biased region" description="Polar residues" evidence="23">
    <location>
        <begin position="214"/>
        <end position="223"/>
    </location>
</feature>
<keyword evidence="18" id="KW-0739">Sodium transport</keyword>
<feature type="compositionally biased region" description="Polar residues" evidence="23">
    <location>
        <begin position="287"/>
        <end position="318"/>
    </location>
</feature>
<feature type="compositionally biased region" description="Polar residues" evidence="23">
    <location>
        <begin position="39"/>
        <end position="49"/>
    </location>
</feature>
<feature type="region of interest" description="Disordered" evidence="23">
    <location>
        <begin position="1000"/>
        <end position="1141"/>
    </location>
</feature>
<dbReference type="Pfam" id="PF08412">
    <property type="entry name" value="Ion_trans_N"/>
    <property type="match status" value="1"/>
</dbReference>
<feature type="transmembrane region" description="Helical" evidence="24">
    <location>
        <begin position="623"/>
        <end position="646"/>
    </location>
</feature>
<dbReference type="InterPro" id="IPR005821">
    <property type="entry name" value="Ion_trans_dom"/>
</dbReference>
<evidence type="ECO:0000256" key="5">
    <source>
        <dbReference type="ARBA" id="ARBA00022475"/>
    </source>
</evidence>
<reference evidence="27" key="2">
    <citation type="submission" date="2023-03" db="EMBL/GenBank/DDBJ databases">
        <authorList>
            <consortium name="Wellcome Sanger Institute Data Sharing"/>
        </authorList>
    </citation>
    <scope>NUCLEOTIDE SEQUENCE [LARGE SCALE GENOMIC DNA]</scope>
</reference>
<evidence type="ECO:0000259" key="25">
    <source>
        <dbReference type="PROSITE" id="PS50042"/>
    </source>
</evidence>
<keyword evidence="10" id="KW-0631">Potassium channel</keyword>
<evidence type="ECO:0000256" key="14">
    <source>
        <dbReference type="ARBA" id="ARBA00023053"/>
    </source>
</evidence>
<dbReference type="SMART" id="SM00100">
    <property type="entry name" value="cNMP"/>
    <property type="match status" value="1"/>
</dbReference>
<reference evidence="26" key="4">
    <citation type="submission" date="2025-09" db="UniProtKB">
        <authorList>
            <consortium name="Ensembl"/>
        </authorList>
    </citation>
    <scope>IDENTIFICATION</scope>
</reference>
<feature type="region of interest" description="Disordered" evidence="23">
    <location>
        <begin position="203"/>
        <end position="338"/>
    </location>
</feature>
<dbReference type="OMA" id="NSTLMHK"/>
<comment type="catalytic activity">
    <reaction evidence="21">
        <text>K(+)(in) = K(+)(out)</text>
        <dbReference type="Rhea" id="RHEA:29463"/>
        <dbReference type="ChEBI" id="CHEBI:29103"/>
    </reaction>
</comment>
<dbReference type="PANTHER" id="PTHR45689">
    <property type="entry name" value="I[[H]] CHANNEL, ISOFORM E"/>
    <property type="match status" value="1"/>
</dbReference>
<dbReference type="STRING" id="8154.ENSACLP00000003296"/>
<dbReference type="GeneTree" id="ENSGT00940000156523"/>
<keyword evidence="16 24" id="KW-0472">Membrane</keyword>
<gene>
    <name evidence="26" type="primary">TMEM67</name>
</gene>
<accession>A0A3P8NET7</accession>
<comment type="similarity">
    <text evidence="2">Belongs to the potassium channel HCN family.</text>
</comment>
<evidence type="ECO:0000256" key="10">
    <source>
        <dbReference type="ARBA" id="ARBA00022826"/>
    </source>
</evidence>
<feature type="compositionally biased region" description="Polar residues" evidence="23">
    <location>
        <begin position="1039"/>
        <end position="1056"/>
    </location>
</feature>
<keyword evidence="6" id="KW-0633">Potassium transport</keyword>
<protein>
    <recommendedName>
        <fullName evidence="25">Cyclic nucleotide-binding domain-containing protein</fullName>
    </recommendedName>
</protein>
<evidence type="ECO:0000256" key="24">
    <source>
        <dbReference type="SAM" id="Phobius"/>
    </source>
</evidence>
<feature type="compositionally biased region" description="Low complexity" evidence="23">
    <location>
        <begin position="1074"/>
        <end position="1083"/>
    </location>
</feature>
<evidence type="ECO:0000256" key="17">
    <source>
        <dbReference type="ARBA" id="ARBA00023149"/>
    </source>
</evidence>
<dbReference type="Pfam" id="PF00027">
    <property type="entry name" value="cNMP_binding"/>
    <property type="match status" value="1"/>
</dbReference>
<keyword evidence="7" id="KW-0116">cAMP-binding</keyword>
<keyword evidence="12" id="KW-0630">Potassium</keyword>
<evidence type="ECO:0000256" key="18">
    <source>
        <dbReference type="ARBA" id="ARBA00023201"/>
    </source>
</evidence>
<keyword evidence="20" id="KW-0407">Ion channel</keyword>
<feature type="transmembrane region" description="Helical" evidence="24">
    <location>
        <begin position="392"/>
        <end position="416"/>
    </location>
</feature>
<evidence type="ECO:0000256" key="8">
    <source>
        <dbReference type="ARBA" id="ARBA00022692"/>
    </source>
</evidence>
<dbReference type="Proteomes" id="UP000265100">
    <property type="component" value="Chromosome 18"/>
</dbReference>
<evidence type="ECO:0000256" key="22">
    <source>
        <dbReference type="ARBA" id="ARBA00036239"/>
    </source>
</evidence>
<dbReference type="CDD" id="cd00038">
    <property type="entry name" value="CAP_ED"/>
    <property type="match status" value="1"/>
</dbReference>
<dbReference type="InterPro" id="IPR013621">
    <property type="entry name" value="Ion_trans_N"/>
</dbReference>
<evidence type="ECO:0000256" key="2">
    <source>
        <dbReference type="ARBA" id="ARBA00006305"/>
    </source>
</evidence>
<reference evidence="26 27" key="1">
    <citation type="submission" date="2018-05" db="EMBL/GenBank/DDBJ databases">
        <authorList>
            <person name="Datahose"/>
        </authorList>
    </citation>
    <scope>NUCLEOTIDE SEQUENCE</scope>
</reference>
<proteinExistence type="inferred from homology"/>
<feature type="region of interest" description="Disordered" evidence="23">
    <location>
        <begin position="1"/>
        <end position="171"/>
    </location>
</feature>
<keyword evidence="11" id="KW-0851">Voltage-gated channel</keyword>
<dbReference type="FunFam" id="1.10.287.70:FF:000031">
    <property type="entry name" value="Potassium/sodium hyperpolarization-activated cyclic nucleotide-gated channel 1, putative"/>
    <property type="match status" value="1"/>
</dbReference>
<dbReference type="PANTHER" id="PTHR45689:SF11">
    <property type="entry name" value="POTASSIUM_SODIUM HYPERPOLARIZATION-ACTIVATED CYCLIC NUCLEOTIDE-GATED CHANNEL 2"/>
    <property type="match status" value="1"/>
</dbReference>
<evidence type="ECO:0000313" key="26">
    <source>
        <dbReference type="Ensembl" id="ENSACLP00000003296.2"/>
    </source>
</evidence>
<evidence type="ECO:0000256" key="4">
    <source>
        <dbReference type="ARBA" id="ARBA00022461"/>
    </source>
</evidence>
<dbReference type="GO" id="GO:0030552">
    <property type="term" value="F:cAMP binding"/>
    <property type="evidence" value="ECO:0007669"/>
    <property type="project" value="UniProtKB-KW"/>
</dbReference>
<dbReference type="InterPro" id="IPR018490">
    <property type="entry name" value="cNMP-bd_dom_sf"/>
</dbReference>
<evidence type="ECO:0000256" key="21">
    <source>
        <dbReference type="ARBA" id="ARBA00034430"/>
    </source>
</evidence>
<keyword evidence="8 24" id="KW-0812">Transmembrane</keyword>
<evidence type="ECO:0000256" key="16">
    <source>
        <dbReference type="ARBA" id="ARBA00023136"/>
    </source>
</evidence>
<dbReference type="InterPro" id="IPR003938">
    <property type="entry name" value="K_chnl_volt-dep_EAG/ELK/ERG"/>
</dbReference>
<dbReference type="FunFam" id="2.60.120.10:FF:000007">
    <property type="entry name" value="Putative potassium/sodium hyperpolarization-activated cyclic nucleotide-gated channel 2"/>
    <property type="match status" value="1"/>
</dbReference>
<dbReference type="GO" id="GO:0005272">
    <property type="term" value="F:sodium channel activity"/>
    <property type="evidence" value="ECO:0007669"/>
    <property type="project" value="UniProtKB-KW"/>
</dbReference>
<keyword evidence="27" id="KW-1185">Reference proteome</keyword>
<evidence type="ECO:0000256" key="19">
    <source>
        <dbReference type="ARBA" id="ARBA00023286"/>
    </source>
</evidence>
<dbReference type="SUPFAM" id="SSF81324">
    <property type="entry name" value="Voltage-gated potassium channels"/>
    <property type="match status" value="1"/>
</dbReference>
<dbReference type="Gene3D" id="1.10.287.70">
    <property type="match status" value="1"/>
</dbReference>
<evidence type="ECO:0000313" key="27">
    <source>
        <dbReference type="Proteomes" id="UP000265100"/>
    </source>
</evidence>
<keyword evidence="9" id="KW-0547">Nucleotide-binding</keyword>
<feature type="compositionally biased region" description="Low complexity" evidence="23">
    <location>
        <begin position="1102"/>
        <end position="1117"/>
    </location>
</feature>
<dbReference type="InterPro" id="IPR018488">
    <property type="entry name" value="cNMP-bd_CS"/>
</dbReference>
<keyword evidence="19" id="KW-1071">Ligand-gated ion channel</keyword>
<evidence type="ECO:0000256" key="1">
    <source>
        <dbReference type="ARBA" id="ARBA00004651"/>
    </source>
</evidence>
<dbReference type="FunFam" id="1.10.287.630:FF:000002">
    <property type="entry name" value="Potassium/sodium hyperpolarization-activated cyclic nucleotide-gated channel 4"/>
    <property type="match status" value="1"/>
</dbReference>
<evidence type="ECO:0000256" key="15">
    <source>
        <dbReference type="ARBA" id="ARBA00023065"/>
    </source>
</evidence>
<evidence type="ECO:0000256" key="20">
    <source>
        <dbReference type="ARBA" id="ARBA00023303"/>
    </source>
</evidence>
<keyword evidence="17" id="KW-0114">cAMP</keyword>
<sequence length="1141" mass="123809">MLNVMDRNEVSPASAATMKKKAEGGTGCSHISAAKAVSSKCTRSNSGQNCLDPGSPGAASANLSGVPSNVVMDETEDGEEESKFQHPRLRRAGGSGSGGGGGGGGSIRMKNFTPGGGASSLASRRNSNKEPCLTHTEDAPAAPRPTAASRATETPSPGDAAQRGETCRASGVEASESAVAVEVLNATAGDGCNGVAPISSMKCNKNGECRRDSGTGSLRSIISKTEKQTGGSGRAEDGGSAKRGACNSTTASMDGSITPGGSLTGGHGGESANPVSSGVPEKKDSKVSFSNAPSRKASSSLHGPAQTQTQQPRNSVTFQKPEDGPAIVPAEDAEPRGSQASFMQRQFSSMLQPGVNKFSLRMYGSQKAVEREQERVKSAGNWIIHPYSDFRFYWDFTMLLFMVGNLIIIPVGITFFKDETTTPWIIFNVVSDTFFLMDLVLNFRTGIIIEDNSDIILDPKTIKKKYLKTWFIVDFISSIPVDYIFLIVEKGIDSEVYKTARALRIVRFTKILSLLRLLRLSRLIRYIHQWEEIFHMTYDLASAVMRIFNLIGMMLLLCHWDGCLQFLVPMLQEFPSDCWVSLNKMENDTWSELYSFAVFKAMSHMLCIGYGRQAPESLSDIWLTMLSMIVGATCYAVFIGHATALIQSLDSSRRQYQEKYKQVEQYMSFHKLPADFRQKIHDYYEHRYQGKMFDEESILGELSEPLREEIVNFNCRKLVASMPLFANAEPNFVTAMLTKLRFEVFQPQDYIIREGTIGKKMYFIQHGVCSVITKGTLAMKLSDGSYFGEICLLTRGRRTASVRAETYCRLYSLSVDHFNEVLEEYPMMRRAFETVAIDRLDRIGKKNSILMHKVQHDLNSGVFNNRENEMIQEIVKYDREMVKLVDLQRPRAMSMTPSLGGIFAPPGQQQTGSAIATLQQAVAMSFCPQMASPLVGPGTLQSPRMVRRFQVMQNLSSPVSMSPLQSQPPLTLGGAFGSAISSPPVQSPLAASGRTFQHIASVGPSGSQLSLVQHHAPSPTQTQQRPASHKSTHSLHMGSLSQDTRALSASQPSLPQEGTPQAASAAPSPPPSTRPSGVGRSSGAQQRVAFASTPPPTGPAGMGAVAAAAGSGPPDSGAPKKDSIVSLPELDSARSRLSSNL</sequence>
<dbReference type="GO" id="GO:0030424">
    <property type="term" value="C:axon"/>
    <property type="evidence" value="ECO:0007669"/>
    <property type="project" value="TreeGrafter"/>
</dbReference>
<evidence type="ECO:0000256" key="9">
    <source>
        <dbReference type="ARBA" id="ARBA00022741"/>
    </source>
</evidence>
<keyword evidence="13 24" id="KW-1133">Transmembrane helix</keyword>
<dbReference type="InterPro" id="IPR000595">
    <property type="entry name" value="cNMP-bd_dom"/>
</dbReference>
<keyword evidence="14" id="KW-0915">Sodium</keyword>
<dbReference type="Bgee" id="ENSACLG00000002245">
    <property type="expression patterns" value="Expressed in brain and 1 other cell type or tissue"/>
</dbReference>
<feature type="compositionally biased region" description="Gly residues" evidence="23">
    <location>
        <begin position="93"/>
        <end position="106"/>
    </location>
</feature>